<evidence type="ECO:0000256" key="2">
    <source>
        <dbReference type="ARBA" id="ARBA00022741"/>
    </source>
</evidence>
<keyword evidence="2 5" id="KW-0547">Nucleotide-binding</keyword>
<keyword evidence="3 5" id="KW-0067">ATP-binding</keyword>
<keyword evidence="7" id="KW-1185">Reference proteome</keyword>
<dbReference type="RefSeq" id="WP_184198728.1">
    <property type="nucleotide sequence ID" value="NZ_JACHGW010000003.1"/>
</dbReference>
<dbReference type="InterPro" id="IPR011793">
    <property type="entry name" value="YbdK"/>
</dbReference>
<proteinExistence type="inferred from homology"/>
<dbReference type="SUPFAM" id="SSF55931">
    <property type="entry name" value="Glutamine synthetase/guanido kinase"/>
    <property type="match status" value="1"/>
</dbReference>
<dbReference type="AlphaFoldDB" id="A0A7W9STA9"/>
<dbReference type="GO" id="GO:0005524">
    <property type="term" value="F:ATP binding"/>
    <property type="evidence" value="ECO:0007669"/>
    <property type="project" value="UniProtKB-KW"/>
</dbReference>
<dbReference type="Pfam" id="PF04107">
    <property type="entry name" value="GCS2"/>
    <property type="match status" value="1"/>
</dbReference>
<accession>A0A7W9STA9</accession>
<dbReference type="InterPro" id="IPR014746">
    <property type="entry name" value="Gln_synth/guanido_kin_cat_dom"/>
</dbReference>
<dbReference type="HAMAP" id="MF_01609">
    <property type="entry name" value="Glu_cys_ligase_2"/>
    <property type="match status" value="1"/>
</dbReference>
<comment type="catalytic activity">
    <reaction evidence="4 5">
        <text>L-cysteine + L-glutamate + ATP = gamma-L-glutamyl-L-cysteine + ADP + phosphate + H(+)</text>
        <dbReference type="Rhea" id="RHEA:13285"/>
        <dbReference type="ChEBI" id="CHEBI:15378"/>
        <dbReference type="ChEBI" id="CHEBI:29985"/>
        <dbReference type="ChEBI" id="CHEBI:30616"/>
        <dbReference type="ChEBI" id="CHEBI:35235"/>
        <dbReference type="ChEBI" id="CHEBI:43474"/>
        <dbReference type="ChEBI" id="CHEBI:58173"/>
        <dbReference type="ChEBI" id="CHEBI:456216"/>
        <dbReference type="EC" id="6.3.2.2"/>
    </reaction>
</comment>
<dbReference type="GO" id="GO:0042398">
    <property type="term" value="P:modified amino acid biosynthetic process"/>
    <property type="evidence" value="ECO:0007669"/>
    <property type="project" value="InterPro"/>
</dbReference>
<comment type="similarity">
    <text evidence="5">Belongs to the glutamate--cysteine ligase type 2 family. YbdK subfamily.</text>
</comment>
<dbReference type="Gene3D" id="3.30.590.20">
    <property type="match status" value="1"/>
</dbReference>
<name>A0A7W9STA9_ARMRO</name>
<gene>
    <name evidence="6" type="ORF">HNQ39_003364</name>
</gene>
<dbReference type="PANTHER" id="PTHR36510:SF1">
    <property type="entry name" value="GLUTAMATE--CYSTEINE LIGASE 2-RELATED"/>
    <property type="match status" value="1"/>
</dbReference>
<dbReference type="InterPro" id="IPR006336">
    <property type="entry name" value="GCS2"/>
</dbReference>
<reference evidence="6 7" key="1">
    <citation type="submission" date="2020-08" db="EMBL/GenBank/DDBJ databases">
        <title>Genomic Encyclopedia of Type Strains, Phase IV (KMG-IV): sequencing the most valuable type-strain genomes for metagenomic binning, comparative biology and taxonomic classification.</title>
        <authorList>
            <person name="Goeker M."/>
        </authorList>
    </citation>
    <scope>NUCLEOTIDE SEQUENCE [LARGE SCALE GENOMIC DNA]</scope>
    <source>
        <strain evidence="6 7">DSM 23562</strain>
    </source>
</reference>
<evidence type="ECO:0000256" key="4">
    <source>
        <dbReference type="ARBA" id="ARBA00048819"/>
    </source>
</evidence>
<dbReference type="InterPro" id="IPR050141">
    <property type="entry name" value="GCL_type2/YbdK_subfam"/>
</dbReference>
<evidence type="ECO:0000256" key="5">
    <source>
        <dbReference type="HAMAP-Rule" id="MF_01609"/>
    </source>
</evidence>
<organism evidence="6 7">
    <name type="scientific">Armatimonas rosea</name>
    <dbReference type="NCBI Taxonomy" id="685828"/>
    <lineage>
        <taxon>Bacteria</taxon>
        <taxon>Bacillati</taxon>
        <taxon>Armatimonadota</taxon>
        <taxon>Armatimonadia</taxon>
        <taxon>Armatimonadales</taxon>
        <taxon>Armatimonadaceae</taxon>
        <taxon>Armatimonas</taxon>
    </lineage>
</organism>
<evidence type="ECO:0000256" key="3">
    <source>
        <dbReference type="ARBA" id="ARBA00022840"/>
    </source>
</evidence>
<dbReference type="GO" id="GO:0004357">
    <property type="term" value="F:glutamate-cysteine ligase activity"/>
    <property type="evidence" value="ECO:0007669"/>
    <property type="project" value="UniProtKB-EC"/>
</dbReference>
<dbReference type="EC" id="6.3.2.2" evidence="5"/>
<dbReference type="NCBIfam" id="TIGR02050">
    <property type="entry name" value="gshA_cyan_rel"/>
    <property type="match status" value="1"/>
</dbReference>
<evidence type="ECO:0000313" key="6">
    <source>
        <dbReference type="EMBL" id="MBB6051554.1"/>
    </source>
</evidence>
<dbReference type="NCBIfam" id="NF010039">
    <property type="entry name" value="PRK13515.1"/>
    <property type="match status" value="1"/>
</dbReference>
<dbReference type="Proteomes" id="UP000520814">
    <property type="component" value="Unassembled WGS sequence"/>
</dbReference>
<dbReference type="PANTHER" id="PTHR36510">
    <property type="entry name" value="GLUTAMATE--CYSTEINE LIGASE 2-RELATED"/>
    <property type="match status" value="1"/>
</dbReference>
<sequence length="370" mass="42787">MPTTFNIGIEEEYQTIDPETRDLRSHIGTELLPEGKRQLQESVKAEMHQSVVEVGTGVCDTVRQARDELYELRQTIIRLAENQGLKVAAAGTHPFANWREQEIYPDARYDTIVDDLQQVARENLIFGLHVHVGIPDKEARIRILNSVRYFLPHILALSTNSPFWLGYDTGLKSYRCKVFDKFPRTNIPDAFSSWAEFESYVDLLIKTGCIDNAKKIWWDVRPHPFFPTIEFRICDVPLRIDETIALTALMQATVAKLHKLHTRNQDWRVYSRALLMENKWRALRYGVEGKLIDFGKQEEVPFRDLMLEYLAFVDDVVDELGCRRELGYVQRILERGTGADRQLRVFKESGGDLKAVVDYMVAETQLPPEL</sequence>
<comment type="function">
    <text evidence="5">ATP-dependent carboxylate-amine ligase which exhibits weak glutamate--cysteine ligase activity.</text>
</comment>
<evidence type="ECO:0000256" key="1">
    <source>
        <dbReference type="ARBA" id="ARBA00022598"/>
    </source>
</evidence>
<keyword evidence="1 5" id="KW-0436">Ligase</keyword>
<comment type="caution">
    <text evidence="6">The sequence shown here is derived from an EMBL/GenBank/DDBJ whole genome shotgun (WGS) entry which is preliminary data.</text>
</comment>
<evidence type="ECO:0000313" key="7">
    <source>
        <dbReference type="Proteomes" id="UP000520814"/>
    </source>
</evidence>
<protein>
    <recommendedName>
        <fullName evidence="5">Putative glutamate--cysteine ligase 2</fullName>
        <ecNumber evidence="5">6.3.2.2</ecNumber>
    </recommendedName>
    <alternativeName>
        <fullName evidence="5">Gamma-glutamylcysteine synthetase 2</fullName>
        <shortName evidence="5">GCS 2</shortName>
        <shortName evidence="5">Gamma-GCS 2</shortName>
    </alternativeName>
</protein>
<dbReference type="EMBL" id="JACHGW010000003">
    <property type="protein sequence ID" value="MBB6051554.1"/>
    <property type="molecule type" value="Genomic_DNA"/>
</dbReference>